<feature type="compositionally biased region" description="Low complexity" evidence="1">
    <location>
        <begin position="14"/>
        <end position="26"/>
    </location>
</feature>
<evidence type="ECO:0000313" key="3">
    <source>
        <dbReference type="Proteomes" id="UP000265100"/>
    </source>
</evidence>
<reference evidence="2" key="1">
    <citation type="submission" date="2018-05" db="EMBL/GenBank/DDBJ databases">
        <authorList>
            <person name="Datahose"/>
        </authorList>
    </citation>
    <scope>NUCLEOTIDE SEQUENCE</scope>
</reference>
<dbReference type="Ensembl" id="ENSACLT00000088388.1">
    <property type="protein sequence ID" value="ENSACLP00000065821.1"/>
    <property type="gene ID" value="ENSACLG00000010484.2"/>
</dbReference>
<feature type="compositionally biased region" description="Polar residues" evidence="1">
    <location>
        <begin position="1"/>
        <end position="13"/>
    </location>
</feature>
<dbReference type="Proteomes" id="UP000265100">
    <property type="component" value="Chromosome 7"/>
</dbReference>
<feature type="region of interest" description="Disordered" evidence="1">
    <location>
        <begin position="1"/>
        <end position="39"/>
    </location>
</feature>
<reference evidence="2" key="3">
    <citation type="submission" date="2025-09" db="UniProtKB">
        <authorList>
            <consortium name="Ensembl"/>
        </authorList>
    </citation>
    <scope>IDENTIFICATION</scope>
</reference>
<keyword evidence="3" id="KW-1185">Reference proteome</keyword>
<name>A0AAX7ULH6_ASTCA</name>
<feature type="region of interest" description="Disordered" evidence="1">
    <location>
        <begin position="56"/>
        <end position="103"/>
    </location>
</feature>
<organism evidence="2 3">
    <name type="scientific">Astatotilapia calliptera</name>
    <name type="common">Eastern happy</name>
    <name type="synonym">Chromis callipterus</name>
    <dbReference type="NCBI Taxonomy" id="8154"/>
    <lineage>
        <taxon>Eukaryota</taxon>
        <taxon>Metazoa</taxon>
        <taxon>Chordata</taxon>
        <taxon>Craniata</taxon>
        <taxon>Vertebrata</taxon>
        <taxon>Euteleostomi</taxon>
        <taxon>Actinopterygii</taxon>
        <taxon>Neopterygii</taxon>
        <taxon>Teleostei</taxon>
        <taxon>Neoteleostei</taxon>
        <taxon>Acanthomorphata</taxon>
        <taxon>Ovalentaria</taxon>
        <taxon>Cichlomorphae</taxon>
        <taxon>Cichliformes</taxon>
        <taxon>Cichlidae</taxon>
        <taxon>African cichlids</taxon>
        <taxon>Pseudocrenilabrinae</taxon>
        <taxon>Haplochromini</taxon>
        <taxon>Astatotilapia</taxon>
    </lineage>
</organism>
<dbReference type="GeneTree" id="ENSGT00950000182838"/>
<dbReference type="AlphaFoldDB" id="A0AAX7ULH6"/>
<reference evidence="2" key="2">
    <citation type="submission" date="2025-08" db="UniProtKB">
        <authorList>
            <consortium name="Ensembl"/>
        </authorList>
    </citation>
    <scope>IDENTIFICATION</scope>
</reference>
<sequence length="250" mass="26493">MSSCSITDRQSPTLLSMSSGLSGDSADLSHKGGSSALKLDGIKRVWGREGYLAQREPVEEAAQVEVPSPIQSPGRQGEGDSLHSQTPTQTPTPEPEQEKQQLASSLFVGLASQSSVSLMGKSEPMPQRFRRKAKGQELSGLSHSEIAPLCANQSLNLSACHVQKEDSLILVVFIMNSSESAIQQMLLQVDSEELEVSCLCDSPAGGGDKLQCSSGPVFSNCEEACGSRRGGRDGILPAACWDVSVIAVFI</sequence>
<evidence type="ECO:0000256" key="1">
    <source>
        <dbReference type="SAM" id="MobiDB-lite"/>
    </source>
</evidence>
<accession>A0AAX7ULH6</accession>
<protein>
    <submittedName>
        <fullName evidence="2">Uncharacterized protein</fullName>
    </submittedName>
</protein>
<proteinExistence type="predicted"/>
<evidence type="ECO:0000313" key="2">
    <source>
        <dbReference type="Ensembl" id="ENSACLP00000065821.1"/>
    </source>
</evidence>